<dbReference type="UniPathway" id="UPA00753"/>
<dbReference type="GO" id="GO:0012505">
    <property type="term" value="C:endomembrane system"/>
    <property type="evidence" value="ECO:0007669"/>
    <property type="project" value="UniProtKB-SubCell"/>
</dbReference>
<dbReference type="InterPro" id="IPR052527">
    <property type="entry name" value="Metal_cation-efflux_comp"/>
</dbReference>
<accession>A0A550CPM3</accession>
<keyword evidence="5" id="KW-0812">Transmembrane</keyword>
<gene>
    <name evidence="12" type="ORF">BD626DRAFT_163700</name>
</gene>
<evidence type="ECO:0000256" key="9">
    <source>
        <dbReference type="ARBA" id="ARBA00023136"/>
    </source>
</evidence>
<dbReference type="PANTHER" id="PTHR43847">
    <property type="entry name" value="BLL3993 PROTEIN"/>
    <property type="match status" value="1"/>
</dbReference>
<keyword evidence="4" id="KW-0949">S-adenosyl-L-methionine</keyword>
<comment type="subcellular location">
    <subcellularLocation>
        <location evidence="1">Endomembrane system</location>
        <topology evidence="1">Multi-pass membrane protein</topology>
    </subcellularLocation>
</comment>
<dbReference type="GO" id="GO:0032259">
    <property type="term" value="P:methylation"/>
    <property type="evidence" value="ECO:0007669"/>
    <property type="project" value="UniProtKB-KW"/>
</dbReference>
<dbReference type="OrthoDB" id="422086at2759"/>
<evidence type="ECO:0000313" key="12">
    <source>
        <dbReference type="EMBL" id="TRM66756.1"/>
    </source>
</evidence>
<dbReference type="STRING" id="97359.A0A550CPM3"/>
<dbReference type="InterPro" id="IPR007318">
    <property type="entry name" value="Phopholipid_MeTrfase"/>
</dbReference>
<keyword evidence="3" id="KW-0489">Methyltransferase</keyword>
<evidence type="ECO:0000256" key="7">
    <source>
        <dbReference type="ARBA" id="ARBA00022989"/>
    </source>
</evidence>
<keyword evidence="2" id="KW-0444">Lipid biosynthesis</keyword>
<evidence type="ECO:0000313" key="13">
    <source>
        <dbReference type="Proteomes" id="UP000320762"/>
    </source>
</evidence>
<evidence type="ECO:0000256" key="1">
    <source>
        <dbReference type="ARBA" id="ARBA00004127"/>
    </source>
</evidence>
<evidence type="ECO:0000256" key="8">
    <source>
        <dbReference type="ARBA" id="ARBA00023098"/>
    </source>
</evidence>
<evidence type="ECO:0000256" key="11">
    <source>
        <dbReference type="ARBA" id="ARBA00023264"/>
    </source>
</evidence>
<proteinExistence type="predicted"/>
<keyword evidence="7" id="KW-1133">Transmembrane helix</keyword>
<evidence type="ECO:0000256" key="10">
    <source>
        <dbReference type="ARBA" id="ARBA00023209"/>
    </source>
</evidence>
<keyword evidence="3" id="KW-0808">Transferase</keyword>
<dbReference type="Proteomes" id="UP000320762">
    <property type="component" value="Unassembled WGS sequence"/>
</dbReference>
<keyword evidence="13" id="KW-1185">Reference proteome</keyword>
<organism evidence="12 13">
    <name type="scientific">Schizophyllum amplum</name>
    <dbReference type="NCBI Taxonomy" id="97359"/>
    <lineage>
        <taxon>Eukaryota</taxon>
        <taxon>Fungi</taxon>
        <taxon>Dikarya</taxon>
        <taxon>Basidiomycota</taxon>
        <taxon>Agaricomycotina</taxon>
        <taxon>Agaricomycetes</taxon>
        <taxon>Agaricomycetidae</taxon>
        <taxon>Agaricales</taxon>
        <taxon>Schizophyllaceae</taxon>
        <taxon>Schizophyllum</taxon>
    </lineage>
</organism>
<evidence type="ECO:0000256" key="5">
    <source>
        <dbReference type="ARBA" id="ARBA00022692"/>
    </source>
</evidence>
<evidence type="ECO:0008006" key="14">
    <source>
        <dbReference type="Google" id="ProtNLM"/>
    </source>
</evidence>
<evidence type="ECO:0000256" key="4">
    <source>
        <dbReference type="ARBA" id="ARBA00022691"/>
    </source>
</evidence>
<dbReference type="GO" id="GO:0008168">
    <property type="term" value="F:methyltransferase activity"/>
    <property type="evidence" value="ECO:0007669"/>
    <property type="project" value="UniProtKB-KW"/>
</dbReference>
<sequence>MPYIKIDGLPYFRGIYLPTYISHNQGMEGTMALATVYFLCYTGRKQALTLKKAEKEAGPITGLPTTLPGKIVSPALTTALLSPSVMYLAGVLTNSFYVPSWLENASFPMSLDLAVGVGGKSALRTIAALAHVALAHIGIGSSMRALGAHFHYIGAREKGRVVSTGPYAYVRHPLYSTFLAQLACQAFMFWSWLPVAGLGVAVGSLAYKIPLEESLMEDNLATGWEYVEYKQRVPYRLIPYVW</sequence>
<evidence type="ECO:0000256" key="2">
    <source>
        <dbReference type="ARBA" id="ARBA00022516"/>
    </source>
</evidence>
<keyword evidence="10" id="KW-0594">Phospholipid biosynthesis</keyword>
<dbReference type="AlphaFoldDB" id="A0A550CPM3"/>
<name>A0A550CPM3_9AGAR</name>
<evidence type="ECO:0000256" key="6">
    <source>
        <dbReference type="ARBA" id="ARBA00022824"/>
    </source>
</evidence>
<dbReference type="GO" id="GO:0006656">
    <property type="term" value="P:phosphatidylcholine biosynthetic process"/>
    <property type="evidence" value="ECO:0007669"/>
    <property type="project" value="UniProtKB-UniPathway"/>
</dbReference>
<keyword evidence="9" id="KW-0472">Membrane</keyword>
<keyword evidence="8" id="KW-0443">Lipid metabolism</keyword>
<keyword evidence="11" id="KW-1208">Phospholipid metabolism</keyword>
<dbReference type="Gene3D" id="1.20.120.1630">
    <property type="match status" value="1"/>
</dbReference>
<dbReference type="PANTHER" id="PTHR43847:SF1">
    <property type="entry name" value="BLL3993 PROTEIN"/>
    <property type="match status" value="1"/>
</dbReference>
<dbReference type="EMBL" id="VDMD01000003">
    <property type="protein sequence ID" value="TRM66756.1"/>
    <property type="molecule type" value="Genomic_DNA"/>
</dbReference>
<dbReference type="Pfam" id="PF04191">
    <property type="entry name" value="PEMT"/>
    <property type="match status" value="1"/>
</dbReference>
<reference evidence="12 13" key="1">
    <citation type="journal article" date="2019" name="New Phytol.">
        <title>Comparative genomics reveals unique wood-decay strategies and fruiting body development in the Schizophyllaceae.</title>
        <authorList>
            <person name="Almasi E."/>
            <person name="Sahu N."/>
            <person name="Krizsan K."/>
            <person name="Balint B."/>
            <person name="Kovacs G.M."/>
            <person name="Kiss B."/>
            <person name="Cseklye J."/>
            <person name="Drula E."/>
            <person name="Henrissat B."/>
            <person name="Nagy I."/>
            <person name="Chovatia M."/>
            <person name="Adam C."/>
            <person name="LaButti K."/>
            <person name="Lipzen A."/>
            <person name="Riley R."/>
            <person name="Grigoriev I.V."/>
            <person name="Nagy L.G."/>
        </authorList>
    </citation>
    <scope>NUCLEOTIDE SEQUENCE [LARGE SCALE GENOMIC DNA]</scope>
    <source>
        <strain evidence="12 13">NL-1724</strain>
    </source>
</reference>
<protein>
    <recommendedName>
        <fullName evidence="14">Protein-S-isoprenylcysteine O-methyltransferase</fullName>
    </recommendedName>
</protein>
<evidence type="ECO:0000256" key="3">
    <source>
        <dbReference type="ARBA" id="ARBA00022603"/>
    </source>
</evidence>
<keyword evidence="6" id="KW-0256">Endoplasmic reticulum</keyword>
<comment type="caution">
    <text evidence="12">The sequence shown here is derived from an EMBL/GenBank/DDBJ whole genome shotgun (WGS) entry which is preliminary data.</text>
</comment>